<comment type="caution">
    <text evidence="1">The sequence shown here is derived from an EMBL/GenBank/DDBJ whole genome shotgun (WGS) entry which is preliminary data.</text>
</comment>
<sequence length="124" mass="13946">MFLSHKRCTLLANLPWRHHTCCIHSSPPFRLADHALVSCPDLPHGPVDPILIFPVDRFHSVTAAVYFTPDAISQGFCSTYKVTLSSDSHAWVMSSIKPVYPEQTGRLLHLKLIISPFGYNSKFL</sequence>
<accession>A0A3S5AZC1</accession>
<keyword evidence="2" id="KW-1185">Reference proteome</keyword>
<dbReference type="Proteomes" id="UP000784294">
    <property type="component" value="Unassembled WGS sequence"/>
</dbReference>
<evidence type="ECO:0000313" key="2">
    <source>
        <dbReference type="Proteomes" id="UP000784294"/>
    </source>
</evidence>
<evidence type="ECO:0000313" key="1">
    <source>
        <dbReference type="EMBL" id="VEL36040.1"/>
    </source>
</evidence>
<dbReference type="AlphaFoldDB" id="A0A3S5AZC1"/>
<protein>
    <submittedName>
        <fullName evidence="1">Uncharacterized protein</fullName>
    </submittedName>
</protein>
<dbReference type="EMBL" id="CAAALY010251258">
    <property type="protein sequence ID" value="VEL36040.1"/>
    <property type="molecule type" value="Genomic_DNA"/>
</dbReference>
<proteinExistence type="predicted"/>
<gene>
    <name evidence="1" type="ORF">PXEA_LOCUS29480</name>
</gene>
<organism evidence="1 2">
    <name type="scientific">Protopolystoma xenopodis</name>
    <dbReference type="NCBI Taxonomy" id="117903"/>
    <lineage>
        <taxon>Eukaryota</taxon>
        <taxon>Metazoa</taxon>
        <taxon>Spiralia</taxon>
        <taxon>Lophotrochozoa</taxon>
        <taxon>Platyhelminthes</taxon>
        <taxon>Monogenea</taxon>
        <taxon>Polyopisthocotylea</taxon>
        <taxon>Polystomatidea</taxon>
        <taxon>Polystomatidae</taxon>
        <taxon>Protopolystoma</taxon>
    </lineage>
</organism>
<reference evidence="1" key="1">
    <citation type="submission" date="2018-11" db="EMBL/GenBank/DDBJ databases">
        <authorList>
            <consortium name="Pathogen Informatics"/>
        </authorList>
    </citation>
    <scope>NUCLEOTIDE SEQUENCE</scope>
</reference>
<name>A0A3S5AZC1_9PLAT</name>